<organism evidence="1 2">
    <name type="scientific">Mycolicibacterium smegmatis (strain ATCC 700084 / mc(2)155)</name>
    <name type="common">Mycobacterium smegmatis</name>
    <dbReference type="NCBI Taxonomy" id="246196"/>
    <lineage>
        <taxon>Bacteria</taxon>
        <taxon>Bacillati</taxon>
        <taxon>Actinomycetota</taxon>
        <taxon>Actinomycetes</taxon>
        <taxon>Mycobacteriales</taxon>
        <taxon>Mycobacteriaceae</taxon>
        <taxon>Mycolicibacterium</taxon>
    </lineage>
</organism>
<name>A0R3T3_MYCS2</name>
<gene>
    <name evidence="1" type="ordered locus">MSMEG_5585</name>
</gene>
<evidence type="ECO:0000313" key="2">
    <source>
        <dbReference type="Proteomes" id="UP000000757"/>
    </source>
</evidence>
<keyword evidence="2" id="KW-1185">Reference proteome</keyword>
<dbReference type="STRING" id="246196.MSMEG_5585"/>
<protein>
    <submittedName>
        <fullName evidence="1">Uncharacterized protein</fullName>
    </submittedName>
</protein>
<evidence type="ECO:0000313" key="1">
    <source>
        <dbReference type="EMBL" id="ABK74598.1"/>
    </source>
</evidence>
<reference evidence="1 2" key="1">
    <citation type="submission" date="2006-10" db="EMBL/GenBank/DDBJ databases">
        <authorList>
            <person name="Fleischmann R.D."/>
            <person name="Dodson R.J."/>
            <person name="Haft D.H."/>
            <person name="Merkel J.S."/>
            <person name="Nelson W.C."/>
            <person name="Fraser C.M."/>
        </authorList>
    </citation>
    <scope>NUCLEOTIDE SEQUENCE [LARGE SCALE GENOMIC DNA]</scope>
    <source>
        <strain evidence="2">ATCC 700084 / mc(2)155</strain>
    </source>
</reference>
<dbReference type="Proteomes" id="UP000000757">
    <property type="component" value="Chromosome"/>
</dbReference>
<accession>A0R3T3</accession>
<sequence length="176" mass="19098">MLPFVWHCVVLGETLVHCGAAALMGAARRAMHIAAAAAATHRTELVMTYSDRWSKSTSEQRPGILSDQIRSENEELVVPREHAVTGLRRGGVDLDVAFRGAVGGLAALDGAAAGHLALREQMRFLRVDGLGAGQRRQADRRRGTTDEQATGKRAHAKFHLWVLLEVVTGQRTTLCP</sequence>
<dbReference type="AlphaFoldDB" id="A0R3T3"/>
<proteinExistence type="predicted"/>
<dbReference type="EMBL" id="CP000480">
    <property type="protein sequence ID" value="ABK74598.1"/>
    <property type="molecule type" value="Genomic_DNA"/>
</dbReference>
<dbReference type="KEGG" id="msm:MSMEG_5585"/>